<dbReference type="STRING" id="322104.A3LY13"/>
<sequence>PLNMSTVAELIEKWLEEYPAEKAEASYSTPEEVLDLINKSPETTTVVDLRNDREPSVLKTSVHIPATGIAGYDDLKARVIDVVTEQKPEVKNIVIHCNSSRKRAVRVAGWIQDYINENDVKDYKVTILKGGIAGWFNLDEPYQKVLIPVKDE</sequence>
<keyword evidence="3" id="KW-1185">Reference proteome</keyword>
<dbReference type="Proteomes" id="UP000002258">
    <property type="component" value="Chromosome 6"/>
</dbReference>
<dbReference type="EMBL" id="CP000500">
    <property type="protein sequence ID" value="ABN67899.1"/>
    <property type="molecule type" value="Genomic_DNA"/>
</dbReference>
<feature type="non-terminal residue" evidence="2">
    <location>
        <position position="1"/>
    </location>
</feature>
<evidence type="ECO:0000259" key="1">
    <source>
        <dbReference type="PROSITE" id="PS50206"/>
    </source>
</evidence>
<dbReference type="FunCoup" id="A3LY13">
    <property type="interactions" value="73"/>
</dbReference>
<dbReference type="GeneID" id="4839789"/>
<proteinExistence type="predicted"/>
<dbReference type="Pfam" id="PF00581">
    <property type="entry name" value="Rhodanese"/>
    <property type="match status" value="1"/>
</dbReference>
<dbReference type="HOGENOM" id="CLU_107716_0_0_1"/>
<name>A3LY13_PICST</name>
<evidence type="ECO:0000313" key="3">
    <source>
        <dbReference type="Proteomes" id="UP000002258"/>
    </source>
</evidence>
<dbReference type="SUPFAM" id="SSF52821">
    <property type="entry name" value="Rhodanese/Cell cycle control phosphatase"/>
    <property type="match status" value="1"/>
</dbReference>
<dbReference type="InterPro" id="IPR036873">
    <property type="entry name" value="Rhodanese-like_dom_sf"/>
</dbReference>
<dbReference type="OMA" id="TPWHEAF"/>
<dbReference type="KEGG" id="pic:PICST_62165"/>
<dbReference type="InParanoid" id="A3LY13"/>
<organism evidence="2 3">
    <name type="scientific">Scheffersomyces stipitis (strain ATCC 58785 / CBS 6054 / NBRC 10063 / NRRL Y-11545)</name>
    <name type="common">Yeast</name>
    <name type="synonym">Pichia stipitis</name>
    <dbReference type="NCBI Taxonomy" id="322104"/>
    <lineage>
        <taxon>Eukaryota</taxon>
        <taxon>Fungi</taxon>
        <taxon>Dikarya</taxon>
        <taxon>Ascomycota</taxon>
        <taxon>Saccharomycotina</taxon>
        <taxon>Pichiomycetes</taxon>
        <taxon>Debaryomycetaceae</taxon>
        <taxon>Scheffersomyces</taxon>
    </lineage>
</organism>
<gene>
    <name evidence="2" type="ORF">PICST_62165</name>
</gene>
<dbReference type="AlphaFoldDB" id="A3LY13"/>
<dbReference type="RefSeq" id="XP_001385928.1">
    <property type="nucleotide sequence ID" value="XM_001385891.1"/>
</dbReference>
<protein>
    <recommendedName>
        <fullName evidence="1">Rhodanese domain-containing protein</fullName>
    </recommendedName>
</protein>
<dbReference type="PROSITE" id="PS50206">
    <property type="entry name" value="RHODANESE_3"/>
    <property type="match status" value="1"/>
</dbReference>
<dbReference type="InterPro" id="IPR001763">
    <property type="entry name" value="Rhodanese-like_dom"/>
</dbReference>
<accession>A3LY13</accession>
<dbReference type="eggNOG" id="ENOG502S328">
    <property type="taxonomic scope" value="Eukaryota"/>
</dbReference>
<evidence type="ECO:0000313" key="2">
    <source>
        <dbReference type="EMBL" id="ABN67899.1"/>
    </source>
</evidence>
<dbReference type="OrthoDB" id="8300214at2759"/>
<dbReference type="Gene3D" id="3.40.250.10">
    <property type="entry name" value="Rhodanese-like domain"/>
    <property type="match status" value="1"/>
</dbReference>
<feature type="domain" description="Rhodanese" evidence="1">
    <location>
        <begin position="40"/>
        <end position="144"/>
    </location>
</feature>
<reference evidence="2 3" key="1">
    <citation type="journal article" date="2007" name="Nat. Biotechnol.">
        <title>Genome sequence of the lignocellulose-bioconverting and xylose-fermenting yeast Pichia stipitis.</title>
        <authorList>
            <person name="Jeffries T.W."/>
            <person name="Grigoriev I.V."/>
            <person name="Grimwood J."/>
            <person name="Laplaza J.M."/>
            <person name="Aerts A."/>
            <person name="Salamov A."/>
            <person name="Schmutz J."/>
            <person name="Lindquist E."/>
            <person name="Dehal P."/>
            <person name="Shapiro H."/>
            <person name="Jin Y.S."/>
            <person name="Passoth V."/>
            <person name="Richardson P.M."/>
        </authorList>
    </citation>
    <scope>NUCLEOTIDE SEQUENCE [LARGE SCALE GENOMIC DNA]</scope>
    <source>
        <strain evidence="3">ATCC 58785 / CBS 6054 / NBRC 10063 / NRRL Y-11545</strain>
    </source>
</reference>